<evidence type="ECO:0000313" key="1">
    <source>
        <dbReference type="EMBL" id="MBO9151894.1"/>
    </source>
</evidence>
<protein>
    <submittedName>
        <fullName evidence="1">Uncharacterized protein</fullName>
    </submittedName>
</protein>
<reference evidence="2" key="1">
    <citation type="submission" date="2021-03" db="EMBL/GenBank/DDBJ databases">
        <title>Assistant Professor.</title>
        <authorList>
            <person name="Huq M.A."/>
        </authorList>
    </citation>
    <scope>NUCLEOTIDE SEQUENCE [LARGE SCALE GENOMIC DNA]</scope>
    <source>
        <strain evidence="2">MAH-28</strain>
    </source>
</reference>
<proteinExistence type="predicted"/>
<gene>
    <name evidence="1" type="ORF">J7I43_06720</name>
</gene>
<comment type="caution">
    <text evidence="1">The sequence shown here is derived from an EMBL/GenBank/DDBJ whole genome shotgun (WGS) entry which is preliminary data.</text>
</comment>
<dbReference type="EMBL" id="JAGHKP010000001">
    <property type="protein sequence ID" value="MBO9151894.1"/>
    <property type="molecule type" value="Genomic_DNA"/>
</dbReference>
<sequence>MTRKQLQDYLEQFPEEMPIMVLIDNHSVDELTEEQILHTSDTAYVDVTAPEEEWDCEDGKIRLGDGSQYVLINAIII</sequence>
<evidence type="ECO:0000313" key="2">
    <source>
        <dbReference type="Proteomes" id="UP000679126"/>
    </source>
</evidence>
<dbReference type="Proteomes" id="UP000679126">
    <property type="component" value="Unassembled WGS sequence"/>
</dbReference>
<dbReference type="RefSeq" id="WP_209144527.1">
    <property type="nucleotide sequence ID" value="NZ_JAGHKP010000001.1"/>
</dbReference>
<accession>A0ABS3YB50</accession>
<keyword evidence="2" id="KW-1185">Reference proteome</keyword>
<name>A0ABS3YB50_9BACT</name>
<organism evidence="1 2">
    <name type="scientific">Chitinophaga chungangae</name>
    <dbReference type="NCBI Taxonomy" id="2821488"/>
    <lineage>
        <taxon>Bacteria</taxon>
        <taxon>Pseudomonadati</taxon>
        <taxon>Bacteroidota</taxon>
        <taxon>Chitinophagia</taxon>
        <taxon>Chitinophagales</taxon>
        <taxon>Chitinophagaceae</taxon>
        <taxon>Chitinophaga</taxon>
    </lineage>
</organism>